<accession>A0A2P2NPN2</accession>
<organism evidence="1">
    <name type="scientific">Rhizophora mucronata</name>
    <name type="common">Asiatic mangrove</name>
    <dbReference type="NCBI Taxonomy" id="61149"/>
    <lineage>
        <taxon>Eukaryota</taxon>
        <taxon>Viridiplantae</taxon>
        <taxon>Streptophyta</taxon>
        <taxon>Embryophyta</taxon>
        <taxon>Tracheophyta</taxon>
        <taxon>Spermatophyta</taxon>
        <taxon>Magnoliopsida</taxon>
        <taxon>eudicotyledons</taxon>
        <taxon>Gunneridae</taxon>
        <taxon>Pentapetalae</taxon>
        <taxon>rosids</taxon>
        <taxon>fabids</taxon>
        <taxon>Malpighiales</taxon>
        <taxon>Rhizophoraceae</taxon>
        <taxon>Rhizophora</taxon>
    </lineage>
</organism>
<sequence length="59" mass="6636">MVIDWCLQNGLTDPKHQICEQKNPRVHQQAAYQLTQALLSCGISLEGDHDYGDPSGQRQ</sequence>
<proteinExistence type="predicted"/>
<evidence type="ECO:0000313" key="1">
    <source>
        <dbReference type="EMBL" id="MBX44446.1"/>
    </source>
</evidence>
<reference evidence="1" key="1">
    <citation type="submission" date="2018-02" db="EMBL/GenBank/DDBJ databases">
        <title>Rhizophora mucronata_Transcriptome.</title>
        <authorList>
            <person name="Meera S.P."/>
            <person name="Sreeshan A."/>
            <person name="Augustine A."/>
        </authorList>
    </citation>
    <scope>NUCLEOTIDE SEQUENCE</scope>
    <source>
        <tissue evidence="1">Leaf</tissue>
    </source>
</reference>
<dbReference type="AlphaFoldDB" id="A0A2P2NPN2"/>
<dbReference type="EMBL" id="GGEC01063962">
    <property type="protein sequence ID" value="MBX44446.1"/>
    <property type="molecule type" value="Transcribed_RNA"/>
</dbReference>
<protein>
    <submittedName>
        <fullName evidence="1">Uncharacterized protein</fullName>
    </submittedName>
</protein>
<name>A0A2P2NPN2_RHIMU</name>